<gene>
    <name evidence="1" type="ORF">PYW08_011490</name>
</gene>
<dbReference type="Proteomes" id="UP001231649">
    <property type="component" value="Chromosome 3"/>
</dbReference>
<reference evidence="1" key="1">
    <citation type="submission" date="2023-03" db="EMBL/GenBank/DDBJ databases">
        <title>Chromosome-level genomes of two armyworms, Mythimna separata and Mythimna loreyi, provide insights into the biosynthesis and reception of sex pheromones.</title>
        <authorList>
            <person name="Zhao H."/>
        </authorList>
    </citation>
    <scope>NUCLEOTIDE SEQUENCE</scope>
    <source>
        <strain evidence="1">BeijingLab</strain>
    </source>
</reference>
<proteinExistence type="predicted"/>
<keyword evidence="2" id="KW-1185">Reference proteome</keyword>
<evidence type="ECO:0000313" key="2">
    <source>
        <dbReference type="Proteomes" id="UP001231649"/>
    </source>
</evidence>
<protein>
    <submittedName>
        <fullName evidence="1">Uncharacterized protein</fullName>
    </submittedName>
</protein>
<sequence length="1149" mass="131652">MAQITFFSGVSEPKKPIAAQAPKRAGAQPLENPAELQAVSRREQLLTKNEDQKIGDLTPFISVFIAEQAYTALIDTGASISCISEQVLTDLKLKCTSDETNHFVKSISGSYLKVIGKARISMMIDSRVFINEFLVIKNINQNLILGQDFFYKYKAVIDFANNCITLNNAFRINFCKYDDRNVASMSHPMVHHDKTDEINTNDVMNGHDPREGGRLNYLSKNDYLYFAKLLREHDEEFVYNLSNKSNSIEELNINSELSQNEKNLLKNLLSSYRENFAFTASELGRCSLEEIIINTVDDIPVHHPPYRASPKQLDIINSQVEEMLKNGVIRESRSAYASPVVLVQKPDQTWRFCVDYRKLNKKVITDSYPLPIIEDIMIYLSGARYFADLDLNSGYWQHRICEKDKHKTAFITSSGLYEFNVLPFGLKTSQAVFQRTMDKVLAGIKYKKAICYVDNILVWGNNFTDFIDSLEDVMMRLKKANLTLKPSKCSFGYNTISVLGHEISGAGVKPDNKKLQSLKTLKTPTNAKQVKSILGLFSYYRKFISNFAEIVLPLTRLLRKGIAFKWTDKEEVAFQSIIKIMESPPILHFYSNDPNILTRLYVDASGEAVGCCLMQGREVMYPVSYASRKLSDGEKKYSTTEKECLALVWALNYFKHFLWGLKFQVMTDHKALCWLRSRRDMNGRLARWSLCIQAYDFDIVHCAGRDNVIADFLSRNPLGQEEEEQSCAAEPLEDGMQLYRIEVVRMRDEQGRDDFCRLWLDRIADNGGSDVKGFCVKGDVLCKKARRLNGVRDLVVVPKGLLHELLKELHDDPWSGGHLGLAKTLAKFRAKYFIRDAEREIERYVSSCKLCQERKKGIGLAQLQPVVVNDLMEKVGIDILGPFRKSLNGNRYIIVSLEYVTKYAVCKAVPRVTAQRISDFLIEDIFCRFGGVKEVISDRGSVFTSRLVKSTVSYFGAKSRFTTAFHPQTNGLVESFNKLLCQMLSMYVSADQRNWCSYVPLVCYAYNSSKQASTRVSPHMLLYAREPLFQTDMTIGIPHQNQLDYVGRHGLKCQLSRCAINNIKKAQARQKAIYDKKAKVIRFAPNQLVMVYTPRRFSHKSFKLCRLYRGPYQIVRRISDVNYVIKKLNNRRFRDIVHINRLKPFHVRL</sequence>
<dbReference type="EMBL" id="CM056779">
    <property type="protein sequence ID" value="KAJ8719315.1"/>
    <property type="molecule type" value="Genomic_DNA"/>
</dbReference>
<organism evidence="1 2">
    <name type="scientific">Mythimna loreyi</name>
    <dbReference type="NCBI Taxonomy" id="667449"/>
    <lineage>
        <taxon>Eukaryota</taxon>
        <taxon>Metazoa</taxon>
        <taxon>Ecdysozoa</taxon>
        <taxon>Arthropoda</taxon>
        <taxon>Hexapoda</taxon>
        <taxon>Insecta</taxon>
        <taxon>Pterygota</taxon>
        <taxon>Neoptera</taxon>
        <taxon>Endopterygota</taxon>
        <taxon>Lepidoptera</taxon>
        <taxon>Glossata</taxon>
        <taxon>Ditrysia</taxon>
        <taxon>Noctuoidea</taxon>
        <taxon>Noctuidae</taxon>
        <taxon>Noctuinae</taxon>
        <taxon>Hadenini</taxon>
        <taxon>Mythimna</taxon>
    </lineage>
</organism>
<accession>A0ACC2QM36</accession>
<evidence type="ECO:0000313" key="1">
    <source>
        <dbReference type="EMBL" id="KAJ8719315.1"/>
    </source>
</evidence>
<name>A0ACC2QM36_9NEOP</name>
<comment type="caution">
    <text evidence="1">The sequence shown here is derived from an EMBL/GenBank/DDBJ whole genome shotgun (WGS) entry which is preliminary data.</text>
</comment>